<comment type="caution">
    <text evidence="2">The sequence shown here is derived from an EMBL/GenBank/DDBJ whole genome shotgun (WGS) entry which is preliminary data.</text>
</comment>
<gene>
    <name evidence="2" type="ORF">P7K49_026797</name>
</gene>
<organism evidence="2 3">
    <name type="scientific">Saguinus oedipus</name>
    <name type="common">Cotton-top tamarin</name>
    <name type="synonym">Oedipomidas oedipus</name>
    <dbReference type="NCBI Taxonomy" id="9490"/>
    <lineage>
        <taxon>Eukaryota</taxon>
        <taxon>Metazoa</taxon>
        <taxon>Chordata</taxon>
        <taxon>Craniata</taxon>
        <taxon>Vertebrata</taxon>
        <taxon>Euteleostomi</taxon>
        <taxon>Mammalia</taxon>
        <taxon>Eutheria</taxon>
        <taxon>Euarchontoglires</taxon>
        <taxon>Primates</taxon>
        <taxon>Haplorrhini</taxon>
        <taxon>Platyrrhini</taxon>
        <taxon>Cebidae</taxon>
        <taxon>Callitrichinae</taxon>
        <taxon>Saguinus</taxon>
    </lineage>
</organism>
<sequence>MYFISLVNVAILLRIKYPGFSWPERPQVLGYRGFCRVKPTLAARAPARTQDIQKLEMDSVAFEDVVVNFTQEEWTLLSPSQK</sequence>
<dbReference type="SUPFAM" id="SSF109640">
    <property type="entry name" value="KRAB domain (Kruppel-associated box)"/>
    <property type="match status" value="1"/>
</dbReference>
<dbReference type="InterPro" id="IPR036051">
    <property type="entry name" value="KRAB_dom_sf"/>
</dbReference>
<name>A0ABQ9UEB7_SAGOE</name>
<feature type="domain" description="KRAB" evidence="1">
    <location>
        <begin position="60"/>
        <end position="82"/>
    </location>
</feature>
<dbReference type="EMBL" id="JASSZA010000013">
    <property type="protein sequence ID" value="KAK2095381.1"/>
    <property type="molecule type" value="Genomic_DNA"/>
</dbReference>
<protein>
    <recommendedName>
        <fullName evidence="1">KRAB domain-containing protein</fullName>
    </recommendedName>
</protein>
<dbReference type="CDD" id="cd07765">
    <property type="entry name" value="KRAB_A-box"/>
    <property type="match status" value="1"/>
</dbReference>
<evidence type="ECO:0000313" key="3">
    <source>
        <dbReference type="Proteomes" id="UP001266305"/>
    </source>
</evidence>
<dbReference type="Gene3D" id="6.10.140.140">
    <property type="match status" value="1"/>
</dbReference>
<dbReference type="Proteomes" id="UP001266305">
    <property type="component" value="Unassembled WGS sequence"/>
</dbReference>
<reference evidence="2 3" key="1">
    <citation type="submission" date="2023-05" db="EMBL/GenBank/DDBJ databases">
        <title>B98-5 Cell Line De Novo Hybrid Assembly: An Optical Mapping Approach.</title>
        <authorList>
            <person name="Kananen K."/>
            <person name="Auerbach J.A."/>
            <person name="Kautto E."/>
            <person name="Blachly J.S."/>
        </authorList>
    </citation>
    <scope>NUCLEOTIDE SEQUENCE [LARGE SCALE GENOMIC DNA]</scope>
    <source>
        <strain evidence="2">B95-8</strain>
        <tissue evidence="2">Cell line</tissue>
    </source>
</reference>
<keyword evidence="3" id="KW-1185">Reference proteome</keyword>
<dbReference type="InterPro" id="IPR001909">
    <property type="entry name" value="KRAB"/>
</dbReference>
<dbReference type="PROSITE" id="PS50805">
    <property type="entry name" value="KRAB"/>
    <property type="match status" value="1"/>
</dbReference>
<proteinExistence type="predicted"/>
<accession>A0ABQ9UEB7</accession>
<evidence type="ECO:0000313" key="2">
    <source>
        <dbReference type="EMBL" id="KAK2095381.1"/>
    </source>
</evidence>
<evidence type="ECO:0000259" key="1">
    <source>
        <dbReference type="PROSITE" id="PS50805"/>
    </source>
</evidence>
<dbReference type="Pfam" id="PF01352">
    <property type="entry name" value="KRAB"/>
    <property type="match status" value="1"/>
</dbReference>